<gene>
    <name evidence="2" type="ORF">K435DRAFT_804006</name>
</gene>
<organism evidence="2 3">
    <name type="scientific">Dendrothele bispora (strain CBS 962.96)</name>
    <dbReference type="NCBI Taxonomy" id="1314807"/>
    <lineage>
        <taxon>Eukaryota</taxon>
        <taxon>Fungi</taxon>
        <taxon>Dikarya</taxon>
        <taxon>Basidiomycota</taxon>
        <taxon>Agaricomycotina</taxon>
        <taxon>Agaricomycetes</taxon>
        <taxon>Agaricomycetidae</taxon>
        <taxon>Agaricales</taxon>
        <taxon>Agaricales incertae sedis</taxon>
        <taxon>Dendrothele</taxon>
    </lineage>
</organism>
<sequence>MSVVVEVVREETKISEGGKVGDGEGEYGESVMATSGQTLEGSDSEMGGFWVEEDERMWILLGEGMVEKIEKVAMSRGGGWWRRRGGGAGEEYIPGQGELDSDTW</sequence>
<dbReference type="Proteomes" id="UP000297245">
    <property type="component" value="Unassembled WGS sequence"/>
</dbReference>
<evidence type="ECO:0000256" key="1">
    <source>
        <dbReference type="SAM" id="MobiDB-lite"/>
    </source>
</evidence>
<accession>A0A4S8LFK7</accession>
<name>A0A4S8LFK7_DENBC</name>
<keyword evidence="3" id="KW-1185">Reference proteome</keyword>
<evidence type="ECO:0000313" key="2">
    <source>
        <dbReference type="EMBL" id="THU87816.1"/>
    </source>
</evidence>
<proteinExistence type="predicted"/>
<dbReference type="EMBL" id="ML179434">
    <property type="protein sequence ID" value="THU87816.1"/>
    <property type="molecule type" value="Genomic_DNA"/>
</dbReference>
<reference evidence="2 3" key="1">
    <citation type="journal article" date="2019" name="Nat. Ecol. Evol.">
        <title>Megaphylogeny resolves global patterns of mushroom evolution.</title>
        <authorList>
            <person name="Varga T."/>
            <person name="Krizsan K."/>
            <person name="Foldi C."/>
            <person name="Dima B."/>
            <person name="Sanchez-Garcia M."/>
            <person name="Sanchez-Ramirez S."/>
            <person name="Szollosi G.J."/>
            <person name="Szarkandi J.G."/>
            <person name="Papp V."/>
            <person name="Albert L."/>
            <person name="Andreopoulos W."/>
            <person name="Angelini C."/>
            <person name="Antonin V."/>
            <person name="Barry K.W."/>
            <person name="Bougher N.L."/>
            <person name="Buchanan P."/>
            <person name="Buyck B."/>
            <person name="Bense V."/>
            <person name="Catcheside P."/>
            <person name="Chovatia M."/>
            <person name="Cooper J."/>
            <person name="Damon W."/>
            <person name="Desjardin D."/>
            <person name="Finy P."/>
            <person name="Geml J."/>
            <person name="Haridas S."/>
            <person name="Hughes K."/>
            <person name="Justo A."/>
            <person name="Karasinski D."/>
            <person name="Kautmanova I."/>
            <person name="Kiss B."/>
            <person name="Kocsube S."/>
            <person name="Kotiranta H."/>
            <person name="LaButti K.M."/>
            <person name="Lechner B.E."/>
            <person name="Liimatainen K."/>
            <person name="Lipzen A."/>
            <person name="Lukacs Z."/>
            <person name="Mihaltcheva S."/>
            <person name="Morgado L.N."/>
            <person name="Niskanen T."/>
            <person name="Noordeloos M.E."/>
            <person name="Ohm R.A."/>
            <person name="Ortiz-Santana B."/>
            <person name="Ovrebo C."/>
            <person name="Racz N."/>
            <person name="Riley R."/>
            <person name="Savchenko A."/>
            <person name="Shiryaev A."/>
            <person name="Soop K."/>
            <person name="Spirin V."/>
            <person name="Szebenyi C."/>
            <person name="Tomsovsky M."/>
            <person name="Tulloss R.E."/>
            <person name="Uehling J."/>
            <person name="Grigoriev I.V."/>
            <person name="Vagvolgyi C."/>
            <person name="Papp T."/>
            <person name="Martin F.M."/>
            <person name="Miettinen O."/>
            <person name="Hibbett D.S."/>
            <person name="Nagy L.G."/>
        </authorList>
    </citation>
    <scope>NUCLEOTIDE SEQUENCE [LARGE SCALE GENOMIC DNA]</scope>
    <source>
        <strain evidence="2 3">CBS 962.96</strain>
    </source>
</reference>
<feature type="region of interest" description="Disordered" evidence="1">
    <location>
        <begin position="85"/>
        <end position="104"/>
    </location>
</feature>
<dbReference type="AlphaFoldDB" id="A0A4S8LFK7"/>
<evidence type="ECO:0000313" key="3">
    <source>
        <dbReference type="Proteomes" id="UP000297245"/>
    </source>
</evidence>
<protein>
    <submittedName>
        <fullName evidence="2">Uncharacterized protein</fullName>
    </submittedName>
</protein>